<keyword evidence="1" id="KW-0472">Membrane</keyword>
<dbReference type="RefSeq" id="WP_182340044.1">
    <property type="nucleotide sequence ID" value="NZ_JACGXS010000007.1"/>
</dbReference>
<evidence type="ECO:0000313" key="2">
    <source>
        <dbReference type="EMBL" id="MBA8682916.1"/>
    </source>
</evidence>
<evidence type="ECO:0000256" key="1">
    <source>
        <dbReference type="SAM" id="Phobius"/>
    </source>
</evidence>
<reference evidence="2 3" key="1">
    <citation type="submission" date="2020-08" db="EMBL/GenBank/DDBJ databases">
        <title>Stenotrophomonas tumulicola JCM 30961.</title>
        <authorList>
            <person name="Deng Y."/>
        </authorList>
    </citation>
    <scope>NUCLEOTIDE SEQUENCE [LARGE SCALE GENOMIC DNA]</scope>
    <source>
        <strain evidence="2 3">JCM 30961</strain>
    </source>
</reference>
<protein>
    <recommendedName>
        <fullName evidence="4">DUF3379 domain-containing protein</fullName>
    </recommendedName>
</protein>
<accession>A0A7W3FNM0</accession>
<dbReference type="AlphaFoldDB" id="A0A7W3FNM0"/>
<dbReference type="Proteomes" id="UP000547058">
    <property type="component" value="Unassembled WGS sequence"/>
</dbReference>
<name>A0A7W3FNM0_9GAMM</name>
<keyword evidence="3" id="KW-1185">Reference proteome</keyword>
<gene>
    <name evidence="2" type="ORF">H4O11_14020</name>
</gene>
<organism evidence="2 3">
    <name type="scientific">Stenotrophomonas tumulicola</name>
    <dbReference type="NCBI Taxonomy" id="1685415"/>
    <lineage>
        <taxon>Bacteria</taxon>
        <taxon>Pseudomonadati</taxon>
        <taxon>Pseudomonadota</taxon>
        <taxon>Gammaproteobacteria</taxon>
        <taxon>Lysobacterales</taxon>
        <taxon>Lysobacteraceae</taxon>
        <taxon>Stenotrophomonas</taxon>
    </lineage>
</organism>
<keyword evidence="1" id="KW-0812">Transmembrane</keyword>
<proteinExistence type="predicted"/>
<feature type="transmembrane region" description="Helical" evidence="1">
    <location>
        <begin position="45"/>
        <end position="64"/>
    </location>
</feature>
<keyword evidence="1" id="KW-1133">Transmembrane helix</keyword>
<sequence>MSRTLPPDDQLHALHQQAVESLSPAVLARLRAARHASAASRRRPAWWLATALAGVAALGIGVNLQMRAPPSPGIAPMVAALEADTGTLDENPDLYLWLASTDLAME</sequence>
<dbReference type="EMBL" id="JACGXS010000007">
    <property type="protein sequence ID" value="MBA8682916.1"/>
    <property type="molecule type" value="Genomic_DNA"/>
</dbReference>
<comment type="caution">
    <text evidence="2">The sequence shown here is derived from an EMBL/GenBank/DDBJ whole genome shotgun (WGS) entry which is preliminary data.</text>
</comment>
<evidence type="ECO:0008006" key="4">
    <source>
        <dbReference type="Google" id="ProtNLM"/>
    </source>
</evidence>
<evidence type="ECO:0000313" key="3">
    <source>
        <dbReference type="Proteomes" id="UP000547058"/>
    </source>
</evidence>